<gene>
    <name evidence="1" type="ORF">XE03_0452</name>
</gene>
<evidence type="ECO:0000313" key="2">
    <source>
        <dbReference type="Proteomes" id="UP000053467"/>
    </source>
</evidence>
<dbReference type="Proteomes" id="UP000053467">
    <property type="component" value="Unassembled WGS sequence"/>
</dbReference>
<sequence length="201" mass="22773">MPTFEMVGYDHDPDTVLKFKVEITDDSSFSNVTHVFDMNVSTSLWSKNSYAPGEIASLTLNRENELEVGKKYFWKAYVYDPLNFEKISSIGSFFVGYTGIESSFKISRLDTVFKLKIQNSIVSSKGVVVDATIPFHDYLKLYVVDVKGAKVKTLYDGNIERGGFRFFWNLDGIDEKKIGSGIFYIIGESCGKVLKKKVDIF</sequence>
<reference evidence="2" key="1">
    <citation type="journal article" date="2015" name="MBio">
        <title>Genome-Resolved Metagenomic Analysis Reveals Roles for Candidate Phyla and Other Microbial Community Members in Biogeochemical Transformations in Oil Reservoirs.</title>
        <authorList>
            <person name="Hu P."/>
            <person name="Tom L."/>
            <person name="Singh A."/>
            <person name="Thomas B.C."/>
            <person name="Baker B.J."/>
            <person name="Piceno Y.M."/>
            <person name="Andersen G.L."/>
            <person name="Banfield J.F."/>
        </authorList>
    </citation>
    <scope>NUCLEOTIDE SEQUENCE [LARGE SCALE GENOMIC DNA]</scope>
</reference>
<organism evidence="1 2">
    <name type="scientific">candidate division TA06 bacterium 34_109</name>
    <dbReference type="NCBI Taxonomy" id="1635277"/>
    <lineage>
        <taxon>Bacteria</taxon>
        <taxon>Bacteria division TA06</taxon>
    </lineage>
</organism>
<accession>A0A101I363</accession>
<evidence type="ECO:0000313" key="1">
    <source>
        <dbReference type="EMBL" id="KUK87933.1"/>
    </source>
</evidence>
<protein>
    <submittedName>
        <fullName evidence="1">Uncharacterized protein</fullName>
    </submittedName>
</protein>
<dbReference type="AlphaFoldDB" id="A0A101I363"/>
<name>A0A101I363_UNCT6</name>
<comment type="caution">
    <text evidence="1">The sequence shown here is derived from an EMBL/GenBank/DDBJ whole genome shotgun (WGS) entry which is preliminary data.</text>
</comment>
<dbReference type="EMBL" id="LGGX01000002">
    <property type="protein sequence ID" value="KUK87933.1"/>
    <property type="molecule type" value="Genomic_DNA"/>
</dbReference>
<proteinExistence type="predicted"/>